<dbReference type="PANTHER" id="PTHR12219:SF8">
    <property type="entry name" value="NADH DEHYDROGENASE [UBIQUINONE] IRON-SULFUR PROTEIN 4, MITOCHONDRIAL"/>
    <property type="match status" value="1"/>
</dbReference>
<reference evidence="12" key="1">
    <citation type="journal article" date="2013" name="Genetics">
        <title>The draft genome and transcriptome of Panagrellus redivivus are shaped by the harsh demands of a free-living lifestyle.</title>
        <authorList>
            <person name="Srinivasan J."/>
            <person name="Dillman A.R."/>
            <person name="Macchietto M.G."/>
            <person name="Heikkinen L."/>
            <person name="Lakso M."/>
            <person name="Fracchia K.M."/>
            <person name="Antoshechkin I."/>
            <person name="Mortazavi A."/>
            <person name="Wong G."/>
            <person name="Sternberg P.W."/>
        </authorList>
    </citation>
    <scope>NUCLEOTIDE SEQUENCE [LARGE SCALE GENOMIC DNA]</scope>
    <source>
        <strain evidence="12">MT8872</strain>
    </source>
</reference>
<dbReference type="InterPro" id="IPR006885">
    <property type="entry name" value="NADH_UbQ_FeS_4_mit-like"/>
</dbReference>
<dbReference type="PANTHER" id="PTHR12219">
    <property type="entry name" value="NADH-UBIQUINONE OXIDOREDUCTASE"/>
    <property type="match status" value="1"/>
</dbReference>
<organism evidence="12 13">
    <name type="scientific">Panagrellus redivivus</name>
    <name type="common">Microworm</name>
    <dbReference type="NCBI Taxonomy" id="6233"/>
    <lineage>
        <taxon>Eukaryota</taxon>
        <taxon>Metazoa</taxon>
        <taxon>Ecdysozoa</taxon>
        <taxon>Nematoda</taxon>
        <taxon>Chromadorea</taxon>
        <taxon>Rhabditida</taxon>
        <taxon>Tylenchina</taxon>
        <taxon>Panagrolaimomorpha</taxon>
        <taxon>Panagrolaimoidea</taxon>
        <taxon>Panagrolaimidae</taxon>
        <taxon>Panagrellus</taxon>
    </lineage>
</organism>
<accession>A0A7E4V0U1</accession>
<dbReference type="AlphaFoldDB" id="A0A7E4V0U1"/>
<evidence type="ECO:0000256" key="1">
    <source>
        <dbReference type="ARBA" id="ARBA00003195"/>
    </source>
</evidence>
<evidence type="ECO:0000313" key="13">
    <source>
        <dbReference type="WBParaSite" id="Pan_g15139.t1"/>
    </source>
</evidence>
<evidence type="ECO:0000313" key="12">
    <source>
        <dbReference type="Proteomes" id="UP000492821"/>
    </source>
</evidence>
<sequence length="172" mass="19550">MLRGVSQLRIASRCFASDKTPVLRVHDAIRKPLADVLGETKAKTPVEVPADQSSVVADLSGVPKEHQEARTARIYRPAREATQTAWNNTKIWKIELDNQPRWENPLIGWSSTADPLSNISMNLDFASKEDAIAFAEKNRWTYDVEEPQERQIKQKAYGAKFSWNKRTRVACK</sequence>
<evidence type="ECO:0000256" key="6">
    <source>
        <dbReference type="ARBA" id="ARBA00022792"/>
    </source>
</evidence>
<evidence type="ECO:0000256" key="2">
    <source>
        <dbReference type="ARBA" id="ARBA00005882"/>
    </source>
</evidence>
<protein>
    <recommendedName>
        <fullName evidence="3 11">NADH dehydrogenase [ubiquinone] iron-sulfur protein 4, mitochondrial</fullName>
    </recommendedName>
</protein>
<comment type="function">
    <text evidence="1 11">Accessory subunit of the mitochondrial membrane respiratory chain NADH dehydrogenase (Complex I), that is believed not to be involved in catalysis. Complex I functions in the transfer of electrons from NADH to the respiratory chain. The immediate electron acceptor for the enzyme is believed to be ubiquinone.</text>
</comment>
<keyword evidence="6 11" id="KW-0999">Mitochondrion inner membrane</keyword>
<keyword evidence="4 11" id="KW-0813">Transport</keyword>
<comment type="similarity">
    <text evidence="2 11">Belongs to the complex I NDUFS4 subunit family.</text>
</comment>
<dbReference type="Gene3D" id="3.30.160.190">
    <property type="entry name" value="atu1810 like domain"/>
    <property type="match status" value="1"/>
</dbReference>
<evidence type="ECO:0000256" key="4">
    <source>
        <dbReference type="ARBA" id="ARBA00022448"/>
    </source>
</evidence>
<dbReference type="InterPro" id="IPR038532">
    <property type="entry name" value="NDUFS4-like_sf"/>
</dbReference>
<dbReference type="FunFam" id="3.30.160.190:FF:000001">
    <property type="entry name" value="NADH-ubiquinone oxidoreductase 21 kDa subunit mitochondrial"/>
    <property type="match status" value="1"/>
</dbReference>
<keyword evidence="10 11" id="KW-0472">Membrane</keyword>
<dbReference type="GO" id="GO:0022900">
    <property type="term" value="P:electron transport chain"/>
    <property type="evidence" value="ECO:0007669"/>
    <property type="project" value="InterPro"/>
</dbReference>
<proteinExistence type="inferred from homology"/>
<evidence type="ECO:0000256" key="3">
    <source>
        <dbReference type="ARBA" id="ARBA00015796"/>
    </source>
</evidence>
<keyword evidence="5 11" id="KW-0679">Respiratory chain</keyword>
<evidence type="ECO:0000256" key="10">
    <source>
        <dbReference type="ARBA" id="ARBA00023136"/>
    </source>
</evidence>
<comment type="subcellular location">
    <subcellularLocation>
        <location evidence="11">Mitochondrion inner membrane</location>
        <topology evidence="11">Peripheral membrane protein</topology>
        <orientation evidence="11">Matrix side</orientation>
    </subcellularLocation>
</comment>
<evidence type="ECO:0000256" key="7">
    <source>
        <dbReference type="ARBA" id="ARBA00022946"/>
    </source>
</evidence>
<evidence type="ECO:0000256" key="8">
    <source>
        <dbReference type="ARBA" id="ARBA00022982"/>
    </source>
</evidence>
<keyword evidence="7 11" id="KW-0809">Transit peptide</keyword>
<dbReference type="Proteomes" id="UP000492821">
    <property type="component" value="Unassembled WGS sequence"/>
</dbReference>
<name>A0A7E4V0U1_PANRE</name>
<reference evidence="13" key="2">
    <citation type="submission" date="2020-10" db="UniProtKB">
        <authorList>
            <consortium name="WormBaseParasite"/>
        </authorList>
    </citation>
    <scope>IDENTIFICATION</scope>
</reference>
<dbReference type="GO" id="GO:0005743">
    <property type="term" value="C:mitochondrial inner membrane"/>
    <property type="evidence" value="ECO:0007669"/>
    <property type="project" value="UniProtKB-SubCell"/>
</dbReference>
<keyword evidence="8 11" id="KW-0249">Electron transport</keyword>
<evidence type="ECO:0000256" key="5">
    <source>
        <dbReference type="ARBA" id="ARBA00022660"/>
    </source>
</evidence>
<evidence type="ECO:0000256" key="11">
    <source>
        <dbReference type="RuleBase" id="RU367010"/>
    </source>
</evidence>
<keyword evidence="9 11" id="KW-0496">Mitochondrion</keyword>
<keyword evidence="12" id="KW-1185">Reference proteome</keyword>
<dbReference type="WBParaSite" id="Pan_g15139.t1">
    <property type="protein sequence ID" value="Pan_g15139.t1"/>
    <property type="gene ID" value="Pan_g15139"/>
</dbReference>
<dbReference type="Pfam" id="PF04800">
    <property type="entry name" value="NDUS4"/>
    <property type="match status" value="1"/>
</dbReference>
<evidence type="ECO:0000256" key="9">
    <source>
        <dbReference type="ARBA" id="ARBA00023128"/>
    </source>
</evidence>